<feature type="binding site" evidence="14">
    <location>
        <position position="53"/>
    </location>
    <ligand>
        <name>Zn(2+)</name>
        <dbReference type="ChEBI" id="CHEBI:29105"/>
        <note>catalytic</note>
    </ligand>
</feature>
<dbReference type="RefSeq" id="WP_208338080.1">
    <property type="nucleotide sequence ID" value="NZ_CP038013.1"/>
</dbReference>
<evidence type="ECO:0000256" key="5">
    <source>
        <dbReference type="ARBA" id="ARBA00018266"/>
    </source>
</evidence>
<name>A0A4P7AI97_9MOLU</name>
<evidence type="ECO:0000256" key="1">
    <source>
        <dbReference type="ARBA" id="ARBA00001947"/>
    </source>
</evidence>
<dbReference type="NCBIfam" id="TIGR01354">
    <property type="entry name" value="cyt_deam_tetra"/>
    <property type="match status" value="1"/>
</dbReference>
<feature type="binding site" evidence="14">
    <location>
        <position position="91"/>
    </location>
    <ligand>
        <name>Zn(2+)</name>
        <dbReference type="ChEBI" id="CHEBI:29105"/>
        <note>catalytic</note>
    </ligand>
</feature>
<evidence type="ECO:0000259" key="16">
    <source>
        <dbReference type="PROSITE" id="PS51747"/>
    </source>
</evidence>
<evidence type="ECO:0000256" key="2">
    <source>
        <dbReference type="ARBA" id="ARBA00003949"/>
    </source>
</evidence>
<evidence type="ECO:0000256" key="4">
    <source>
        <dbReference type="ARBA" id="ARBA00012783"/>
    </source>
</evidence>
<comment type="cofactor">
    <cofactor evidence="1 14 15">
        <name>Zn(2+)</name>
        <dbReference type="ChEBI" id="CHEBI:29105"/>
    </cofactor>
</comment>
<keyword evidence="6 14" id="KW-0479">Metal-binding</keyword>
<dbReference type="PROSITE" id="PS51747">
    <property type="entry name" value="CYT_DCMP_DEAMINASES_2"/>
    <property type="match status" value="1"/>
</dbReference>
<comment type="catalytic activity">
    <reaction evidence="11 15">
        <text>cytidine + H2O + H(+) = uridine + NH4(+)</text>
        <dbReference type="Rhea" id="RHEA:16069"/>
        <dbReference type="ChEBI" id="CHEBI:15377"/>
        <dbReference type="ChEBI" id="CHEBI:15378"/>
        <dbReference type="ChEBI" id="CHEBI:16704"/>
        <dbReference type="ChEBI" id="CHEBI:17562"/>
        <dbReference type="ChEBI" id="CHEBI:28938"/>
        <dbReference type="EC" id="3.5.4.5"/>
    </reaction>
</comment>
<sequence>MNKDVVFEELNELKNNAYAPYSNFKVSCIIYLKNGIKIKGVNVENAAYNPTICAERNALPQMIAQGYNKDDVEYFALYTDSNKLGSPCGTCRQTMIELLNKNQSVWIFNKKGFLKEFKVEDFLPFSFSNDDLSIKL</sequence>
<dbReference type="GO" id="GO:0042802">
    <property type="term" value="F:identical protein binding"/>
    <property type="evidence" value="ECO:0007669"/>
    <property type="project" value="UniProtKB-ARBA"/>
</dbReference>
<dbReference type="InterPro" id="IPR016192">
    <property type="entry name" value="APOBEC/CMP_deaminase_Zn-bd"/>
</dbReference>
<comment type="catalytic activity">
    <reaction evidence="10 15">
        <text>2'-deoxycytidine + H2O + H(+) = 2'-deoxyuridine + NH4(+)</text>
        <dbReference type="Rhea" id="RHEA:13433"/>
        <dbReference type="ChEBI" id="CHEBI:15377"/>
        <dbReference type="ChEBI" id="CHEBI:15378"/>
        <dbReference type="ChEBI" id="CHEBI:15698"/>
        <dbReference type="ChEBI" id="CHEBI:16450"/>
        <dbReference type="ChEBI" id="CHEBI:28938"/>
        <dbReference type="EC" id="3.5.4.5"/>
    </reaction>
</comment>
<dbReference type="PANTHER" id="PTHR11644">
    <property type="entry name" value="CYTIDINE DEAMINASE"/>
    <property type="match status" value="1"/>
</dbReference>
<dbReference type="EC" id="3.5.4.5" evidence="4 15"/>
<comment type="similarity">
    <text evidence="3 15">Belongs to the cytidine and deoxycytidylate deaminase family.</text>
</comment>
<dbReference type="GO" id="GO:0072527">
    <property type="term" value="P:pyrimidine-containing compound metabolic process"/>
    <property type="evidence" value="ECO:0007669"/>
    <property type="project" value="UniProtKB-ARBA"/>
</dbReference>
<dbReference type="NCBIfam" id="NF004064">
    <property type="entry name" value="PRK05578.1"/>
    <property type="match status" value="1"/>
</dbReference>
<evidence type="ECO:0000256" key="8">
    <source>
        <dbReference type="ARBA" id="ARBA00022833"/>
    </source>
</evidence>
<gene>
    <name evidence="17" type="primary">cdd</name>
    <name evidence="17" type="ORF">SGLAD_v1c07020</name>
</gene>
<accession>A0A4P7AI97</accession>
<proteinExistence type="inferred from homology"/>
<evidence type="ECO:0000256" key="3">
    <source>
        <dbReference type="ARBA" id="ARBA00006576"/>
    </source>
</evidence>
<comment type="function">
    <text evidence="2 15">This enzyme scavenges exogenous and endogenous cytidine and 2'-deoxycytidine for UMP synthesis.</text>
</comment>
<dbReference type="SUPFAM" id="SSF53927">
    <property type="entry name" value="Cytidine deaminase-like"/>
    <property type="match status" value="1"/>
</dbReference>
<feature type="binding site" evidence="13">
    <location>
        <begin position="42"/>
        <end position="48"/>
    </location>
    <ligand>
        <name>substrate</name>
    </ligand>
</feature>
<keyword evidence="7 15" id="KW-0378">Hydrolase</keyword>
<dbReference type="InterPro" id="IPR006262">
    <property type="entry name" value="Cyt_deam_tetra"/>
</dbReference>
<dbReference type="PANTHER" id="PTHR11644:SF2">
    <property type="entry name" value="CYTIDINE DEAMINASE"/>
    <property type="match status" value="1"/>
</dbReference>
<organism evidence="17 18">
    <name type="scientific">Spiroplasma gladiatoris</name>
    <dbReference type="NCBI Taxonomy" id="2143"/>
    <lineage>
        <taxon>Bacteria</taxon>
        <taxon>Bacillati</taxon>
        <taxon>Mycoplasmatota</taxon>
        <taxon>Mollicutes</taxon>
        <taxon>Entomoplasmatales</taxon>
        <taxon>Spiroplasmataceae</taxon>
        <taxon>Spiroplasma</taxon>
    </lineage>
</organism>
<dbReference type="InterPro" id="IPR002125">
    <property type="entry name" value="CMP_dCMP_dom"/>
</dbReference>
<dbReference type="GO" id="GO:0008270">
    <property type="term" value="F:zinc ion binding"/>
    <property type="evidence" value="ECO:0007669"/>
    <property type="project" value="UniProtKB-UniRule"/>
</dbReference>
<dbReference type="GO" id="GO:0055086">
    <property type="term" value="P:nucleobase-containing small molecule metabolic process"/>
    <property type="evidence" value="ECO:0007669"/>
    <property type="project" value="UniProtKB-ARBA"/>
</dbReference>
<evidence type="ECO:0000256" key="15">
    <source>
        <dbReference type="RuleBase" id="RU364006"/>
    </source>
</evidence>
<evidence type="ECO:0000256" key="9">
    <source>
        <dbReference type="ARBA" id="ARBA00032005"/>
    </source>
</evidence>
<dbReference type="KEGG" id="sgq:SGLAD_v1c07020"/>
<reference evidence="17 18" key="1">
    <citation type="submission" date="2019-03" db="EMBL/GenBank/DDBJ databases">
        <title>Complete genome sequence of Spiroplasma gladiatoris TG-1 (DSM 22552).</title>
        <authorList>
            <person name="Lin Y.-C."/>
            <person name="Chou L."/>
            <person name="Kuo C.-H."/>
        </authorList>
    </citation>
    <scope>NUCLEOTIDE SEQUENCE [LARGE SCALE GENOMIC DNA]</scope>
    <source>
        <strain evidence="17 18">TG-1</strain>
    </source>
</reference>
<dbReference type="Proteomes" id="UP000294309">
    <property type="component" value="Chromosome"/>
</dbReference>
<feature type="binding site" evidence="14">
    <location>
        <position position="88"/>
    </location>
    <ligand>
        <name>Zn(2+)</name>
        <dbReference type="ChEBI" id="CHEBI:29105"/>
        <note>catalytic</note>
    </ligand>
</feature>
<evidence type="ECO:0000313" key="18">
    <source>
        <dbReference type="Proteomes" id="UP000294309"/>
    </source>
</evidence>
<protein>
    <recommendedName>
        <fullName evidence="5 15">Cytidine deaminase</fullName>
        <ecNumber evidence="4 15">3.5.4.5</ecNumber>
    </recommendedName>
    <alternativeName>
        <fullName evidence="9 15">Cytidine aminohydrolase</fullName>
    </alternativeName>
</protein>
<dbReference type="InterPro" id="IPR016193">
    <property type="entry name" value="Cytidine_deaminase-like"/>
</dbReference>
<evidence type="ECO:0000256" key="14">
    <source>
        <dbReference type="PIRSR" id="PIRSR606262-3"/>
    </source>
</evidence>
<keyword evidence="18" id="KW-1185">Reference proteome</keyword>
<evidence type="ECO:0000256" key="11">
    <source>
        <dbReference type="ARBA" id="ARBA00049558"/>
    </source>
</evidence>
<dbReference type="Pfam" id="PF00383">
    <property type="entry name" value="dCMP_cyt_deam_1"/>
    <property type="match status" value="1"/>
</dbReference>
<feature type="active site" description="Proton donor" evidence="12">
    <location>
        <position position="55"/>
    </location>
</feature>
<dbReference type="GO" id="GO:0004126">
    <property type="term" value="F:cytidine deaminase activity"/>
    <property type="evidence" value="ECO:0007669"/>
    <property type="project" value="UniProtKB-UniRule"/>
</dbReference>
<dbReference type="PROSITE" id="PS00903">
    <property type="entry name" value="CYT_DCMP_DEAMINASES_1"/>
    <property type="match status" value="1"/>
</dbReference>
<dbReference type="CDD" id="cd01283">
    <property type="entry name" value="cytidine_deaminase"/>
    <property type="match status" value="1"/>
</dbReference>
<dbReference type="Gene3D" id="3.40.140.10">
    <property type="entry name" value="Cytidine Deaminase, domain 2"/>
    <property type="match status" value="1"/>
</dbReference>
<evidence type="ECO:0000256" key="12">
    <source>
        <dbReference type="PIRSR" id="PIRSR606262-1"/>
    </source>
</evidence>
<feature type="domain" description="CMP/dCMP-type deaminase" evidence="16">
    <location>
        <begin position="1"/>
        <end position="130"/>
    </location>
</feature>
<evidence type="ECO:0000313" key="17">
    <source>
        <dbReference type="EMBL" id="QBQ07901.1"/>
    </source>
</evidence>
<dbReference type="AlphaFoldDB" id="A0A4P7AI97"/>
<evidence type="ECO:0000256" key="6">
    <source>
        <dbReference type="ARBA" id="ARBA00022723"/>
    </source>
</evidence>
<evidence type="ECO:0000256" key="7">
    <source>
        <dbReference type="ARBA" id="ARBA00022801"/>
    </source>
</evidence>
<evidence type="ECO:0000256" key="10">
    <source>
        <dbReference type="ARBA" id="ARBA00049252"/>
    </source>
</evidence>
<evidence type="ECO:0000256" key="13">
    <source>
        <dbReference type="PIRSR" id="PIRSR606262-2"/>
    </source>
</evidence>
<dbReference type="GO" id="GO:0005829">
    <property type="term" value="C:cytosol"/>
    <property type="evidence" value="ECO:0007669"/>
    <property type="project" value="TreeGrafter"/>
</dbReference>
<dbReference type="EMBL" id="CP038013">
    <property type="protein sequence ID" value="QBQ07901.1"/>
    <property type="molecule type" value="Genomic_DNA"/>
</dbReference>
<keyword evidence="8 14" id="KW-0862">Zinc</keyword>
<dbReference type="InterPro" id="IPR050202">
    <property type="entry name" value="Cyt/Deoxycyt_deaminase"/>
</dbReference>